<dbReference type="SUPFAM" id="SSF48726">
    <property type="entry name" value="Immunoglobulin"/>
    <property type="match status" value="3"/>
</dbReference>
<keyword evidence="3" id="KW-0325">Glycoprotein</keyword>
<organism evidence="8 9">
    <name type="scientific">Takifugu rubripes</name>
    <name type="common">Japanese pufferfish</name>
    <name type="synonym">Fugu rubripes</name>
    <dbReference type="NCBI Taxonomy" id="31033"/>
    <lineage>
        <taxon>Eukaryota</taxon>
        <taxon>Metazoa</taxon>
        <taxon>Chordata</taxon>
        <taxon>Craniata</taxon>
        <taxon>Vertebrata</taxon>
        <taxon>Euteleostomi</taxon>
        <taxon>Actinopterygii</taxon>
        <taxon>Neopterygii</taxon>
        <taxon>Teleostei</taxon>
        <taxon>Neoteleostei</taxon>
        <taxon>Acanthomorphata</taxon>
        <taxon>Eupercaria</taxon>
        <taxon>Tetraodontiformes</taxon>
        <taxon>Tetradontoidea</taxon>
        <taxon>Tetraodontidae</taxon>
        <taxon>Takifugu</taxon>
    </lineage>
</organism>
<keyword evidence="1" id="KW-0732">Signal</keyword>
<dbReference type="InterPro" id="IPR036179">
    <property type="entry name" value="Ig-like_dom_sf"/>
</dbReference>
<feature type="compositionally biased region" description="Polar residues" evidence="5">
    <location>
        <begin position="724"/>
        <end position="735"/>
    </location>
</feature>
<evidence type="ECO:0000313" key="9">
    <source>
        <dbReference type="Proteomes" id="UP000005226"/>
    </source>
</evidence>
<feature type="domain" description="Ig-like" evidence="7">
    <location>
        <begin position="239"/>
        <end position="327"/>
    </location>
</feature>
<dbReference type="InterPro" id="IPR013783">
    <property type="entry name" value="Ig-like_fold"/>
</dbReference>
<feature type="compositionally biased region" description="Low complexity" evidence="5">
    <location>
        <begin position="542"/>
        <end position="561"/>
    </location>
</feature>
<keyword evidence="6" id="KW-0812">Transmembrane</keyword>
<reference evidence="8 9" key="1">
    <citation type="journal article" date="2011" name="Genome Biol. Evol.">
        <title>Integration of the genetic map and genome assembly of fugu facilitates insights into distinct features of genome evolution in teleosts and mammals.</title>
        <authorList>
            <person name="Kai W."/>
            <person name="Kikuchi K."/>
            <person name="Tohari S."/>
            <person name="Chew A.K."/>
            <person name="Tay A."/>
            <person name="Fujiwara A."/>
            <person name="Hosoya S."/>
            <person name="Suetake H."/>
            <person name="Naruse K."/>
            <person name="Brenner S."/>
            <person name="Suzuki Y."/>
            <person name="Venkatesh B."/>
        </authorList>
    </citation>
    <scope>NUCLEOTIDE SEQUENCE [LARGE SCALE GENOMIC DNA]</scope>
</reference>
<keyword evidence="6" id="KW-1133">Transmembrane helix</keyword>
<feature type="compositionally biased region" description="Polar residues" evidence="5">
    <location>
        <begin position="609"/>
        <end position="618"/>
    </location>
</feature>
<dbReference type="InterPro" id="IPR007110">
    <property type="entry name" value="Ig-like_dom"/>
</dbReference>
<dbReference type="PROSITE" id="PS51257">
    <property type="entry name" value="PROKAR_LIPOPROTEIN"/>
    <property type="match status" value="1"/>
</dbReference>
<feature type="region of interest" description="Disordered" evidence="5">
    <location>
        <begin position="370"/>
        <end position="394"/>
    </location>
</feature>
<feature type="compositionally biased region" description="Polar residues" evidence="5">
    <location>
        <begin position="998"/>
        <end position="1008"/>
    </location>
</feature>
<name>A0A674NWN7_TAKRU</name>
<dbReference type="AlphaFoldDB" id="A0A674NWN7"/>
<feature type="region of interest" description="Disordered" evidence="5">
    <location>
        <begin position="894"/>
        <end position="1008"/>
    </location>
</feature>
<keyword evidence="6" id="KW-0472">Membrane</keyword>
<feature type="compositionally biased region" description="Polar residues" evidence="5">
    <location>
        <begin position="412"/>
        <end position="435"/>
    </location>
</feature>
<feature type="compositionally biased region" description="Pro residues" evidence="5">
    <location>
        <begin position="939"/>
        <end position="948"/>
    </location>
</feature>
<proteinExistence type="predicted"/>
<feature type="compositionally biased region" description="Basic residues" evidence="5">
    <location>
        <begin position="927"/>
        <end position="936"/>
    </location>
</feature>
<dbReference type="InParanoid" id="A0A674NWN7"/>
<evidence type="ECO:0000256" key="3">
    <source>
        <dbReference type="ARBA" id="ARBA00023180"/>
    </source>
</evidence>
<evidence type="ECO:0000256" key="4">
    <source>
        <dbReference type="ARBA" id="ARBA00023319"/>
    </source>
</evidence>
<dbReference type="PANTHER" id="PTHR44337">
    <property type="entry name" value="CARCINOEMBRYONIC ANTIGEN-RELATED CELL ADHESION MOLECULE 8"/>
    <property type="match status" value="1"/>
</dbReference>
<dbReference type="PANTHER" id="PTHR44337:SF22">
    <property type="entry name" value="HEPACAM FAMILY MEMBER 2-LIKE"/>
    <property type="match status" value="1"/>
</dbReference>
<dbReference type="OMA" id="HVSPQRH"/>
<feature type="region of interest" description="Disordered" evidence="5">
    <location>
        <begin position="412"/>
        <end position="471"/>
    </location>
</feature>
<evidence type="ECO:0000256" key="2">
    <source>
        <dbReference type="ARBA" id="ARBA00023157"/>
    </source>
</evidence>
<keyword evidence="9" id="KW-1185">Reference proteome</keyword>
<dbReference type="InterPro" id="IPR013098">
    <property type="entry name" value="Ig_I-set"/>
</dbReference>
<feature type="region of interest" description="Disordered" evidence="5">
    <location>
        <begin position="609"/>
        <end position="746"/>
    </location>
</feature>
<keyword evidence="2" id="KW-1015">Disulfide bond</keyword>
<feature type="region of interest" description="Disordered" evidence="5">
    <location>
        <begin position="759"/>
        <end position="863"/>
    </location>
</feature>
<dbReference type="SMART" id="SM00409">
    <property type="entry name" value="IG"/>
    <property type="match status" value="3"/>
</dbReference>
<dbReference type="Pfam" id="PF07679">
    <property type="entry name" value="I-set"/>
    <property type="match status" value="1"/>
</dbReference>
<dbReference type="GeneTree" id="ENSGT01130000278319"/>
<dbReference type="SMART" id="SM00408">
    <property type="entry name" value="IGc2"/>
    <property type="match status" value="2"/>
</dbReference>
<reference evidence="8" key="2">
    <citation type="submission" date="2025-08" db="UniProtKB">
        <authorList>
            <consortium name="Ensembl"/>
        </authorList>
    </citation>
    <scope>IDENTIFICATION</scope>
</reference>
<dbReference type="PROSITE" id="PS50835">
    <property type="entry name" value="IG_LIKE"/>
    <property type="match status" value="2"/>
</dbReference>
<dbReference type="Gene3D" id="2.60.40.10">
    <property type="entry name" value="Immunoglobulins"/>
    <property type="match status" value="3"/>
</dbReference>
<dbReference type="CDD" id="cd00096">
    <property type="entry name" value="Ig"/>
    <property type="match status" value="1"/>
</dbReference>
<evidence type="ECO:0000313" key="8">
    <source>
        <dbReference type="Ensembl" id="ENSTRUP00000077914.1"/>
    </source>
</evidence>
<feature type="compositionally biased region" description="Polar residues" evidence="5">
    <location>
        <begin position="443"/>
        <end position="458"/>
    </location>
</feature>
<feature type="compositionally biased region" description="Low complexity" evidence="5">
    <location>
        <begin position="774"/>
        <end position="790"/>
    </location>
</feature>
<gene>
    <name evidence="8" type="primary">si:dkeyp-97a10.3</name>
</gene>
<feature type="compositionally biased region" description="Polar residues" evidence="5">
    <location>
        <begin position="763"/>
        <end position="772"/>
    </location>
</feature>
<dbReference type="Pfam" id="PF13927">
    <property type="entry name" value="Ig_3"/>
    <property type="match status" value="1"/>
</dbReference>
<feature type="domain" description="Ig-like" evidence="7">
    <location>
        <begin position="134"/>
        <end position="231"/>
    </location>
</feature>
<accession>A0A674NWN7</accession>
<sequence length="1008" mass="108843">MGWGGKPNYGQFSLLRIFDSLFSLIFSSVLLTSCVLAQDLVQIQFQTDPLVAQTGSEVVFTVLTVSQVLSMTWQYQGQTLGVWAGGTSVINPVDQFLGRLSISATQLRIVGTRLQDKGNYSVQVIPSATTGLDPNSKSVQLRVFDAVAGIGLLVPTVAAEGRNVSLRCTWTAGTEITVQWGKGGATISPDARITITGDSLVITPAQRSDAGEYTCTASNAISAQTATRSITVYYGPDTPVLTKDTPKDCVGGGDVLLGQTVRLTCISDSLPPALFSWQRDGQPVVSNQPDSGVLRIQTVSTDESGQYVCTARNSITGGTSEQETNLAIVGTCLDGGEVAGIVIGCFLLLILILILFILLWRRRNRGRRRRAQEVQKNNPPLRPTPPQPQTTGARIVDQGPQITHARNYENLYTSPQRDRSNPQALRNGQHNSNTHRQTDHTHTNGVSHASIRNNNNPYPHNGIDNPAFTRADDQNVNTNVQQQNPNILIQSGPAQGGGQLPAVHVSLNTPSQTAQQNNGAQVPTIHVNLNSFSANGHQTQQESSFPFNSASNNNASQAPENLTHVGRSNPAVQNWLSYQNDDRFNGHREAAQAGLIPTGYTHRVTTLQRNANTQTYLQDSEPRRTSGRISSRENTPASLSPQQMPWDLLHGTPAYPGGTARQGQTSPESSSNTTDYTPRPPIREVQNRPLSQSESAPRRRAPARNGPAPTERLTRSRSADLIPNSRSATEIQNADYTRRSPPAQQGIRGLITTLIASRHESTNDNSPQTRPRSSQEVSVGHSVVSQGHTSQQGRDAPRGSDTRALADPNHLPQAHVAPQRRALPSQNPAQDKGAEAQPVANGAKQPRQGGAAPGPTSASQANPSNLTQAALREHSHRTETFPNRRQQTQAALLHPGPQTQAPPPAAGVPHPPTPPPAIALAQFQSLPKKHVQHRSPGRGPQPPRPPVNVPVAQRPHQTQQRHNGRQHHATVPGQMPHRHGHAHAHGHRPTTHTTHPRQVSSPSQIITS</sequence>
<evidence type="ECO:0000256" key="6">
    <source>
        <dbReference type="SAM" id="Phobius"/>
    </source>
</evidence>
<evidence type="ECO:0000256" key="5">
    <source>
        <dbReference type="SAM" id="MobiDB-lite"/>
    </source>
</evidence>
<evidence type="ECO:0000259" key="7">
    <source>
        <dbReference type="PROSITE" id="PS50835"/>
    </source>
</evidence>
<protein>
    <submittedName>
        <fullName evidence="8">Trithorax group protein osa-like</fullName>
    </submittedName>
</protein>
<dbReference type="Proteomes" id="UP000005226">
    <property type="component" value="Chromosome 7"/>
</dbReference>
<dbReference type="InterPro" id="IPR052598">
    <property type="entry name" value="IgSF_CEA-related"/>
</dbReference>
<feature type="compositionally biased region" description="Polar residues" evidence="5">
    <location>
        <begin position="661"/>
        <end position="676"/>
    </location>
</feature>
<reference evidence="8" key="3">
    <citation type="submission" date="2025-09" db="UniProtKB">
        <authorList>
            <consortium name="Ensembl"/>
        </authorList>
    </citation>
    <scope>IDENTIFICATION</scope>
</reference>
<keyword evidence="4" id="KW-0393">Immunoglobulin domain</keyword>
<feature type="compositionally biased region" description="Pro residues" evidence="5">
    <location>
        <begin position="900"/>
        <end position="917"/>
    </location>
</feature>
<dbReference type="Ensembl" id="ENSTRUT00000063238.1">
    <property type="protein sequence ID" value="ENSTRUP00000077914.1"/>
    <property type="gene ID" value="ENSTRUG00000024528.2"/>
</dbReference>
<feature type="transmembrane region" description="Helical" evidence="6">
    <location>
        <begin position="338"/>
        <end position="360"/>
    </location>
</feature>
<feature type="compositionally biased region" description="Polar residues" evidence="5">
    <location>
        <begin position="627"/>
        <end position="643"/>
    </location>
</feature>
<evidence type="ECO:0000256" key="1">
    <source>
        <dbReference type="ARBA" id="ARBA00022729"/>
    </source>
</evidence>
<dbReference type="InterPro" id="IPR003598">
    <property type="entry name" value="Ig_sub2"/>
</dbReference>
<feature type="region of interest" description="Disordered" evidence="5">
    <location>
        <begin position="536"/>
        <end position="562"/>
    </location>
</feature>
<feature type="compositionally biased region" description="Basic residues" evidence="5">
    <location>
        <begin position="976"/>
        <end position="990"/>
    </location>
</feature>
<dbReference type="InterPro" id="IPR003599">
    <property type="entry name" value="Ig_sub"/>
</dbReference>